<name>A0A814S1B4_ADIRI</name>
<keyword evidence="1" id="KW-0677">Repeat</keyword>
<feature type="domain" description="SMP-30/Gluconolactonase/LRE-like region" evidence="4">
    <location>
        <begin position="251"/>
        <end position="358"/>
    </location>
</feature>
<dbReference type="Gene3D" id="2.40.10.500">
    <property type="match status" value="1"/>
</dbReference>
<sequence length="404" mass="45239">MQSTKDCFVFALLSFIVGINSQLCHSATPYERCSANSACGCFPVIDAQNTGACAFLWKSCSQLVPCGPSQECSQPDHICVHHRRCSNSPVCYPMSMVNENICPPISNGTNETTTIIPPDTTTKRVQFKRWKQNATTVAGGHGQGDEFNQLDHPEGISIDQNKNIFIADTLNHRIMKWKPNETEGTIVADRSGEENRAEEVRHPNVIILGQNNSPIIADWGGKRVIQWFNQTHQEILIENIACSGLAIDKYGFLYASDSRQNQSWRGDQLNQLNGPTNIFVDDEQSVYITDSSNHRVMKWRKDANEGVIVAGGNREGKNRNQLDYPRGLFVDDYGQVYVADCNNRRVMRWKEGAKVGEIVVGGNGYGSQSNQFFNPMDLSFDSEGNLYVADTFNHRVQKFDLISQ</sequence>
<keyword evidence="3" id="KW-0732">Signal</keyword>
<dbReference type="SUPFAM" id="SSF101898">
    <property type="entry name" value="NHL repeat"/>
    <property type="match status" value="1"/>
</dbReference>
<dbReference type="AlphaFoldDB" id="A0A814S1B4"/>
<evidence type="ECO:0000313" key="5">
    <source>
        <dbReference type="EMBL" id="CAF1140781.1"/>
    </source>
</evidence>
<evidence type="ECO:0000313" key="6">
    <source>
        <dbReference type="EMBL" id="CAF1526899.1"/>
    </source>
</evidence>
<dbReference type="PROSITE" id="PS51125">
    <property type="entry name" value="NHL"/>
    <property type="match status" value="2"/>
</dbReference>
<dbReference type="PANTHER" id="PTHR24104">
    <property type="entry name" value="E3 UBIQUITIN-PROTEIN LIGASE NHLRC1-RELATED"/>
    <property type="match status" value="1"/>
</dbReference>
<protein>
    <recommendedName>
        <fullName evidence="4">SMP-30/Gluconolactonase/LRE-like region domain-containing protein</fullName>
    </recommendedName>
</protein>
<dbReference type="GO" id="GO:0008270">
    <property type="term" value="F:zinc ion binding"/>
    <property type="evidence" value="ECO:0007669"/>
    <property type="project" value="UniProtKB-KW"/>
</dbReference>
<dbReference type="InterPro" id="IPR011042">
    <property type="entry name" value="6-blade_b-propeller_TolB-like"/>
</dbReference>
<dbReference type="Pfam" id="PF01436">
    <property type="entry name" value="NHL"/>
    <property type="match status" value="1"/>
</dbReference>
<dbReference type="Proteomes" id="UP000663852">
    <property type="component" value="Unassembled WGS sequence"/>
</dbReference>
<dbReference type="InterPro" id="IPR050952">
    <property type="entry name" value="TRIM-NHL_E3_ligases"/>
</dbReference>
<evidence type="ECO:0000313" key="7">
    <source>
        <dbReference type="Proteomes" id="UP000663828"/>
    </source>
</evidence>
<accession>A0A814S1B4</accession>
<feature type="repeat" description="NHL" evidence="2">
    <location>
        <begin position="371"/>
        <end position="402"/>
    </location>
</feature>
<dbReference type="EMBL" id="CAJNOJ010000830">
    <property type="protein sequence ID" value="CAF1526899.1"/>
    <property type="molecule type" value="Genomic_DNA"/>
</dbReference>
<dbReference type="CDD" id="cd05819">
    <property type="entry name" value="NHL"/>
    <property type="match status" value="1"/>
</dbReference>
<dbReference type="Gene3D" id="2.120.10.30">
    <property type="entry name" value="TolB, C-terminal domain"/>
    <property type="match status" value="2"/>
</dbReference>
<evidence type="ECO:0000256" key="1">
    <source>
        <dbReference type="ARBA" id="ARBA00022737"/>
    </source>
</evidence>
<evidence type="ECO:0000259" key="4">
    <source>
        <dbReference type="Pfam" id="PF08450"/>
    </source>
</evidence>
<dbReference type="PANTHER" id="PTHR24104:SF25">
    <property type="entry name" value="PROTEIN LIN-41"/>
    <property type="match status" value="1"/>
</dbReference>
<feature type="repeat" description="NHL" evidence="2">
    <location>
        <begin position="314"/>
        <end position="346"/>
    </location>
</feature>
<keyword evidence="7" id="KW-1185">Reference proteome</keyword>
<evidence type="ECO:0000256" key="3">
    <source>
        <dbReference type="SAM" id="SignalP"/>
    </source>
</evidence>
<evidence type="ECO:0000256" key="2">
    <source>
        <dbReference type="PROSITE-ProRule" id="PRU00504"/>
    </source>
</evidence>
<dbReference type="InterPro" id="IPR001258">
    <property type="entry name" value="NHL_repeat"/>
</dbReference>
<feature type="chain" id="PRO_5036225844" description="SMP-30/Gluconolactonase/LRE-like region domain-containing protein" evidence="3">
    <location>
        <begin position="22"/>
        <end position="404"/>
    </location>
</feature>
<dbReference type="EMBL" id="CAJNOR010001425">
    <property type="protein sequence ID" value="CAF1140781.1"/>
    <property type="molecule type" value="Genomic_DNA"/>
</dbReference>
<dbReference type="Proteomes" id="UP000663828">
    <property type="component" value="Unassembled WGS sequence"/>
</dbReference>
<dbReference type="Pfam" id="PF08450">
    <property type="entry name" value="SGL"/>
    <property type="match status" value="1"/>
</dbReference>
<organism evidence="5 7">
    <name type="scientific">Adineta ricciae</name>
    <name type="common">Rotifer</name>
    <dbReference type="NCBI Taxonomy" id="249248"/>
    <lineage>
        <taxon>Eukaryota</taxon>
        <taxon>Metazoa</taxon>
        <taxon>Spiralia</taxon>
        <taxon>Gnathifera</taxon>
        <taxon>Rotifera</taxon>
        <taxon>Eurotatoria</taxon>
        <taxon>Bdelloidea</taxon>
        <taxon>Adinetida</taxon>
        <taxon>Adinetidae</taxon>
        <taxon>Adineta</taxon>
    </lineage>
</organism>
<feature type="signal peptide" evidence="3">
    <location>
        <begin position="1"/>
        <end position="21"/>
    </location>
</feature>
<comment type="caution">
    <text evidence="5">The sequence shown here is derived from an EMBL/GenBank/DDBJ whole genome shotgun (WGS) entry which is preliminary data.</text>
</comment>
<dbReference type="OrthoDB" id="10056911at2759"/>
<reference evidence="5" key="1">
    <citation type="submission" date="2021-02" db="EMBL/GenBank/DDBJ databases">
        <authorList>
            <person name="Nowell W R."/>
        </authorList>
    </citation>
    <scope>NUCLEOTIDE SEQUENCE</scope>
</reference>
<proteinExistence type="predicted"/>
<dbReference type="InterPro" id="IPR013658">
    <property type="entry name" value="SGL"/>
</dbReference>
<gene>
    <name evidence="6" type="ORF">EDS130_LOCUS44272</name>
    <name evidence="5" type="ORF">XAT740_LOCUS20409</name>
</gene>